<feature type="domain" description="DUF4832" evidence="1">
    <location>
        <begin position="236"/>
        <end position="444"/>
    </location>
</feature>
<sequence>MESKISYLLILFITIPLLSSCAYLSTSSNSTTNYYPQKIETSFANPLMGWAPSAEYTGYEQPHTLVYANLYWNELEPTEGNYDWGYIEKKYNFDYWKSKNVKIIFRVILDYPSDTAILNIPDWLYEKINGDGTWYDIPYGKGFSPNYDNEILISYHQKLIQELANRYNQSSQIAFIALGSLGHWGEWHTYEEDDFKIPFVSEDNSKRYIEHYTSAFTNKSLLLRTPNSASLTHSFGLFNDVFGSEEDTEQFLEWIEDGYIHYQFNTYQPSMIDFWLTKPSGGEFANGNSGIQYLTKQTIKSTLQQIKNSHITFIGPNCPANQPLGGDLQTYFDQALSIMGYRFTLHKTSILPDEINPKKLMITIELENEGVAPIYENWPVQLFLINSGNQIIETYDLDVSIMNWTPGKHTIQTEISLKKSVNNLTLGIAILDPATNQPAIRFANDDEIIPFVYKIGNINSKKSTLQ</sequence>
<comment type="caution">
    <text evidence="2">The sequence shown here is derived from an EMBL/GenBank/DDBJ whole genome shotgun (WGS) entry which is preliminary data.</text>
</comment>
<dbReference type="InterPro" id="IPR017853">
    <property type="entry name" value="GH"/>
</dbReference>
<gene>
    <name evidence="2" type="ORF">GMA64_09125</name>
</gene>
<dbReference type="AlphaFoldDB" id="A0A6I3NF67"/>
<dbReference type="Pfam" id="PF16116">
    <property type="entry name" value="DUF4832"/>
    <property type="match status" value="1"/>
</dbReference>
<evidence type="ECO:0000259" key="1">
    <source>
        <dbReference type="Pfam" id="PF16116"/>
    </source>
</evidence>
<protein>
    <submittedName>
        <fullName evidence="2">DUF4832 domain-containing protein</fullName>
    </submittedName>
</protein>
<reference evidence="2" key="1">
    <citation type="journal article" date="2019" name="Nat. Med.">
        <title>A library of human gut bacterial isolates paired with longitudinal multiomics data enables mechanistic microbiome research.</title>
        <authorList>
            <person name="Poyet M."/>
            <person name="Groussin M."/>
            <person name="Gibbons S.M."/>
            <person name="Avila-Pacheco J."/>
            <person name="Jiang X."/>
            <person name="Kearney S.M."/>
            <person name="Perrotta A.R."/>
            <person name="Berdy B."/>
            <person name="Zhao S."/>
            <person name="Lieberman T.D."/>
            <person name="Swanson P.K."/>
            <person name="Smith M."/>
            <person name="Roesemann S."/>
            <person name="Alexander J.E."/>
            <person name="Rich S.A."/>
            <person name="Livny J."/>
            <person name="Vlamakis H."/>
            <person name="Clish C."/>
            <person name="Bullock K."/>
            <person name="Deik A."/>
            <person name="Scott J."/>
            <person name="Pierce K.A."/>
            <person name="Xavier R.J."/>
            <person name="Alm E.J."/>
        </authorList>
    </citation>
    <scope>NUCLEOTIDE SEQUENCE</scope>
    <source>
        <strain evidence="2">BIOML-A179</strain>
    </source>
</reference>
<dbReference type="Gene3D" id="3.20.20.80">
    <property type="entry name" value="Glycosidases"/>
    <property type="match status" value="1"/>
</dbReference>
<dbReference type="RefSeq" id="WP_129821504.1">
    <property type="nucleotide sequence ID" value="NZ_CAJJOK010000035.1"/>
</dbReference>
<organism evidence="2">
    <name type="scientific">Turicibacter sanguinis</name>
    <dbReference type="NCBI Taxonomy" id="154288"/>
    <lineage>
        <taxon>Bacteria</taxon>
        <taxon>Bacillati</taxon>
        <taxon>Bacillota</taxon>
        <taxon>Erysipelotrichia</taxon>
        <taxon>Erysipelotrichales</taxon>
        <taxon>Turicibacteraceae</taxon>
        <taxon>Turicibacter</taxon>
    </lineage>
</organism>
<dbReference type="EMBL" id="WMQV01000020">
    <property type="protein sequence ID" value="MTL94686.1"/>
    <property type="molecule type" value="Genomic_DNA"/>
</dbReference>
<name>A0A6I3NF67_9FIRM</name>
<evidence type="ECO:0000313" key="2">
    <source>
        <dbReference type="EMBL" id="MTL94686.1"/>
    </source>
</evidence>
<dbReference type="InterPro" id="IPR032267">
    <property type="entry name" value="DUF4832"/>
</dbReference>
<dbReference type="SUPFAM" id="SSF51445">
    <property type="entry name" value="(Trans)glycosidases"/>
    <property type="match status" value="1"/>
</dbReference>
<accession>A0A6I3NF67</accession>
<proteinExistence type="predicted"/>
<dbReference type="PROSITE" id="PS51257">
    <property type="entry name" value="PROKAR_LIPOPROTEIN"/>
    <property type="match status" value="1"/>
</dbReference>